<dbReference type="InterPro" id="IPR006564">
    <property type="entry name" value="Znf_PMZ"/>
</dbReference>
<dbReference type="PROSITE" id="PS50966">
    <property type="entry name" value="ZF_SWIM"/>
    <property type="match status" value="1"/>
</dbReference>
<evidence type="ECO:0000313" key="7">
    <source>
        <dbReference type="RefSeq" id="XP_021819790.1"/>
    </source>
</evidence>
<reference evidence="7" key="1">
    <citation type="submission" date="2025-08" db="UniProtKB">
        <authorList>
            <consortium name="RefSeq"/>
        </authorList>
    </citation>
    <scope>IDENTIFICATION</scope>
</reference>
<evidence type="ECO:0000256" key="1">
    <source>
        <dbReference type="ARBA" id="ARBA00022723"/>
    </source>
</evidence>
<feature type="domain" description="SWIM-type" evidence="5">
    <location>
        <begin position="548"/>
        <end position="580"/>
    </location>
</feature>
<dbReference type="PANTHER" id="PTHR47718">
    <property type="entry name" value="OS01G0519700 PROTEIN"/>
    <property type="match status" value="1"/>
</dbReference>
<dbReference type="AlphaFoldDB" id="A0A6P5SSH1"/>
<gene>
    <name evidence="7" type="primary">LOC110761602</name>
</gene>
<dbReference type="InterPro" id="IPR018289">
    <property type="entry name" value="MULE_transposase_dom"/>
</dbReference>
<evidence type="ECO:0000259" key="5">
    <source>
        <dbReference type="PROSITE" id="PS50966"/>
    </source>
</evidence>
<protein>
    <submittedName>
        <fullName evidence="7">Protein FAR1-RELATED SEQUENCE 5-like isoform X1</fullName>
    </submittedName>
</protein>
<dbReference type="SMART" id="SM00575">
    <property type="entry name" value="ZnF_PMZ"/>
    <property type="match status" value="1"/>
</dbReference>
<sequence>MDENARVWDLTDSSDADGDGVDPDICVIPKLNTESIPEVGKEFDSLQDVYNFYNNYAEKAGFSIRSHSSKKDRLTGEIKRKEYVCSKQGTYCRPEAEGRVRKRRRVKVRQDCKARIGVVKCPESNKYSISLFEEVHNHSLTTPDKVHLLRSHRDVRESRKALKIDRLGVVNIPTHPPVSNLEVQAGGMENIGCINKDFYDWEMNMRTQLLEHDVELLSEHFGAEKRKNESFYFKMEADSSGRLTNLFWADSTSRRAYKFYGDVIVFNTTYSTNRYGLVFSPLIGVSNHGQTIILACAFLSKETTESFVWLFDQFKNAMPGPPPKMIITDYDAAMTKAIVQALPTTYHRLCVWHILNKFSEKVNPPTLRDRFSNLNACIWEIDTTIEFESKWLTLITENGLNDHPWLSSIYDLRDKWVPAYVKHVFSAGMSSSKQPESSHAFFKPYVSRKNSLMDFVVRFERGLAKQRHEELYADHVDRNEKPASLLETSMETQVAGLYTKALYQKFQIEELKSLKCFLQCTTSDDRQRVYKVTERIKPGVSKVKEVVYDVSADLASCSCKHLEFCGIPCRHVLAFLKHEQVEYLPDKYLLKRWMQRAKSALVFDCDAIKIKDHVDRCVLMRRSTLSKLAITLIDSASMSEEAGKLLLETLQGVQEKIESMGQAIGHAQGSGKAVASDSQTVTLMDPLRVRVKGKEKAMGKLKRWCTECSSFPGNNDDTTQSMPNTQSSPILSLMDEFDIYATASSHPVL</sequence>
<dbReference type="GeneID" id="110761602"/>
<dbReference type="KEGG" id="pavi:110761602"/>
<evidence type="ECO:0000256" key="4">
    <source>
        <dbReference type="PROSITE-ProRule" id="PRU00325"/>
    </source>
</evidence>
<keyword evidence="6" id="KW-1185">Reference proteome</keyword>
<dbReference type="Pfam" id="PF03101">
    <property type="entry name" value="FAR1"/>
    <property type="match status" value="1"/>
</dbReference>
<evidence type="ECO:0000256" key="3">
    <source>
        <dbReference type="ARBA" id="ARBA00022833"/>
    </source>
</evidence>
<dbReference type="RefSeq" id="XP_021819790.1">
    <property type="nucleotide sequence ID" value="XM_021964098.1"/>
</dbReference>
<evidence type="ECO:0000256" key="2">
    <source>
        <dbReference type="ARBA" id="ARBA00022771"/>
    </source>
</evidence>
<name>A0A6P5SSH1_PRUAV</name>
<dbReference type="InterPro" id="IPR004330">
    <property type="entry name" value="FAR1_DNA_bnd_dom"/>
</dbReference>
<dbReference type="GO" id="GO:0008270">
    <property type="term" value="F:zinc ion binding"/>
    <property type="evidence" value="ECO:0007669"/>
    <property type="project" value="UniProtKB-KW"/>
</dbReference>
<dbReference type="InterPro" id="IPR007527">
    <property type="entry name" value="Znf_SWIM"/>
</dbReference>
<evidence type="ECO:0000313" key="6">
    <source>
        <dbReference type="Proteomes" id="UP000515124"/>
    </source>
</evidence>
<accession>A0A6P5SSH1</accession>
<dbReference type="Pfam" id="PF10551">
    <property type="entry name" value="MULE"/>
    <property type="match status" value="1"/>
</dbReference>
<dbReference type="Pfam" id="PF04434">
    <property type="entry name" value="SWIM"/>
    <property type="match status" value="1"/>
</dbReference>
<keyword evidence="2 4" id="KW-0863">Zinc-finger</keyword>
<dbReference type="Proteomes" id="UP000515124">
    <property type="component" value="Unplaced"/>
</dbReference>
<keyword evidence="3" id="KW-0862">Zinc</keyword>
<keyword evidence="1" id="KW-0479">Metal-binding</keyword>
<proteinExistence type="predicted"/>
<organism evidence="6 7">
    <name type="scientific">Prunus avium</name>
    <name type="common">Cherry</name>
    <name type="synonym">Cerasus avium</name>
    <dbReference type="NCBI Taxonomy" id="42229"/>
    <lineage>
        <taxon>Eukaryota</taxon>
        <taxon>Viridiplantae</taxon>
        <taxon>Streptophyta</taxon>
        <taxon>Embryophyta</taxon>
        <taxon>Tracheophyta</taxon>
        <taxon>Spermatophyta</taxon>
        <taxon>Magnoliopsida</taxon>
        <taxon>eudicotyledons</taxon>
        <taxon>Gunneridae</taxon>
        <taxon>Pentapetalae</taxon>
        <taxon>rosids</taxon>
        <taxon>fabids</taxon>
        <taxon>Rosales</taxon>
        <taxon>Rosaceae</taxon>
        <taxon>Amygdaloideae</taxon>
        <taxon>Amygdaleae</taxon>
        <taxon>Prunus</taxon>
    </lineage>
</organism>